<keyword evidence="11" id="KW-1003">Cell membrane</keyword>
<dbReference type="Pfam" id="PF00119">
    <property type="entry name" value="ATP-synt_A"/>
    <property type="match status" value="1"/>
</dbReference>
<gene>
    <name evidence="11" type="primary">atpB</name>
    <name evidence="13" type="ORF">A3F54_05715</name>
</gene>
<evidence type="ECO:0000256" key="11">
    <source>
        <dbReference type="HAMAP-Rule" id="MF_01393"/>
    </source>
</evidence>
<keyword evidence="8 11" id="KW-0406">Ion transport</keyword>
<organism evidence="13 14">
    <name type="scientific">Candidatus Kerfeldbacteria bacterium RIFCSPHIGHO2_12_FULL_48_17</name>
    <dbReference type="NCBI Taxonomy" id="1798542"/>
    <lineage>
        <taxon>Bacteria</taxon>
        <taxon>Candidatus Kerfeldiibacteriota</taxon>
    </lineage>
</organism>
<name>A0A1G2B6G4_9BACT</name>
<dbReference type="PROSITE" id="PS00449">
    <property type="entry name" value="ATPASE_A"/>
    <property type="match status" value="1"/>
</dbReference>
<dbReference type="GO" id="GO:0045259">
    <property type="term" value="C:proton-transporting ATP synthase complex"/>
    <property type="evidence" value="ECO:0007669"/>
    <property type="project" value="UniProtKB-KW"/>
</dbReference>
<feature type="transmembrane region" description="Helical" evidence="11">
    <location>
        <begin position="20"/>
        <end position="41"/>
    </location>
</feature>
<dbReference type="InterPro" id="IPR035908">
    <property type="entry name" value="F0_ATP_A_sf"/>
</dbReference>
<dbReference type="AlphaFoldDB" id="A0A1G2B6G4"/>
<protein>
    <recommendedName>
        <fullName evidence="11 12">ATP synthase subunit a</fullName>
    </recommendedName>
    <alternativeName>
        <fullName evidence="11">ATP synthase F0 sector subunit a</fullName>
    </alternativeName>
    <alternativeName>
        <fullName evidence="11">F-ATPase subunit 6</fullName>
    </alternativeName>
</protein>
<feature type="transmembrane region" description="Helical" evidence="11">
    <location>
        <begin position="194"/>
        <end position="215"/>
    </location>
</feature>
<dbReference type="EMBL" id="MHKD01000013">
    <property type="protein sequence ID" value="OGY84575.1"/>
    <property type="molecule type" value="Genomic_DNA"/>
</dbReference>
<evidence type="ECO:0000256" key="7">
    <source>
        <dbReference type="ARBA" id="ARBA00022989"/>
    </source>
</evidence>
<dbReference type="STRING" id="1798542.A3F54_05715"/>
<feature type="transmembrane region" description="Helical" evidence="11">
    <location>
        <begin position="221"/>
        <end position="243"/>
    </location>
</feature>
<dbReference type="PANTHER" id="PTHR42823">
    <property type="entry name" value="ATP SYNTHASE SUBUNIT A, CHLOROPLASTIC"/>
    <property type="match status" value="1"/>
</dbReference>
<dbReference type="Gene3D" id="1.20.120.220">
    <property type="entry name" value="ATP synthase, F0 complex, subunit A"/>
    <property type="match status" value="1"/>
</dbReference>
<keyword evidence="5 11" id="KW-0812">Transmembrane</keyword>
<evidence type="ECO:0000256" key="4">
    <source>
        <dbReference type="ARBA" id="ARBA00022547"/>
    </source>
</evidence>
<comment type="caution">
    <text evidence="13">The sequence shown here is derived from an EMBL/GenBank/DDBJ whole genome shotgun (WGS) entry which is preliminary data.</text>
</comment>
<evidence type="ECO:0000256" key="10">
    <source>
        <dbReference type="ARBA" id="ARBA00023310"/>
    </source>
</evidence>
<evidence type="ECO:0000313" key="13">
    <source>
        <dbReference type="EMBL" id="OGY84575.1"/>
    </source>
</evidence>
<evidence type="ECO:0000313" key="14">
    <source>
        <dbReference type="Proteomes" id="UP000176952"/>
    </source>
</evidence>
<dbReference type="InterPro" id="IPR045082">
    <property type="entry name" value="ATP_syn_F0_a_bact/chloroplast"/>
</dbReference>
<dbReference type="InterPro" id="IPR000568">
    <property type="entry name" value="ATP_synth_F0_asu"/>
</dbReference>
<dbReference type="CDD" id="cd00310">
    <property type="entry name" value="ATP-synt_Fo_a_6"/>
    <property type="match status" value="1"/>
</dbReference>
<comment type="subcellular location">
    <subcellularLocation>
        <location evidence="11 12">Cell membrane</location>
        <topology evidence="11 12">Multi-pass membrane protein</topology>
    </subcellularLocation>
    <subcellularLocation>
        <location evidence="1">Membrane</location>
        <topology evidence="1">Multi-pass membrane protein</topology>
    </subcellularLocation>
</comment>
<evidence type="ECO:0000256" key="2">
    <source>
        <dbReference type="ARBA" id="ARBA00006810"/>
    </source>
</evidence>
<keyword evidence="7 11" id="KW-1133">Transmembrane helix</keyword>
<evidence type="ECO:0000256" key="3">
    <source>
        <dbReference type="ARBA" id="ARBA00022448"/>
    </source>
</evidence>
<keyword evidence="3 11" id="KW-0813">Transport</keyword>
<evidence type="ECO:0000256" key="9">
    <source>
        <dbReference type="ARBA" id="ARBA00023136"/>
    </source>
</evidence>
<evidence type="ECO:0000256" key="1">
    <source>
        <dbReference type="ARBA" id="ARBA00004141"/>
    </source>
</evidence>
<dbReference type="GO" id="GO:0042777">
    <property type="term" value="P:proton motive force-driven plasma membrane ATP synthesis"/>
    <property type="evidence" value="ECO:0007669"/>
    <property type="project" value="TreeGrafter"/>
</dbReference>
<proteinExistence type="inferred from homology"/>
<dbReference type="PANTHER" id="PTHR42823:SF3">
    <property type="entry name" value="ATP SYNTHASE SUBUNIT A, CHLOROPLASTIC"/>
    <property type="match status" value="1"/>
</dbReference>
<keyword evidence="10 11" id="KW-0066">ATP synthesis</keyword>
<keyword evidence="9 11" id="KW-0472">Membrane</keyword>
<feature type="transmembrane region" description="Helical" evidence="11">
    <location>
        <begin position="78"/>
        <end position="99"/>
    </location>
</feature>
<dbReference type="HAMAP" id="MF_01393">
    <property type="entry name" value="ATP_synth_a_bact"/>
    <property type="match status" value="1"/>
</dbReference>
<keyword evidence="4 11" id="KW-0138">CF(0)</keyword>
<evidence type="ECO:0000256" key="12">
    <source>
        <dbReference type="RuleBase" id="RU000483"/>
    </source>
</evidence>
<dbReference type="GO" id="GO:0046933">
    <property type="term" value="F:proton-transporting ATP synthase activity, rotational mechanism"/>
    <property type="evidence" value="ECO:0007669"/>
    <property type="project" value="UniProtKB-UniRule"/>
</dbReference>
<dbReference type="GO" id="GO:0005886">
    <property type="term" value="C:plasma membrane"/>
    <property type="evidence" value="ECO:0007669"/>
    <property type="project" value="UniProtKB-SubCell"/>
</dbReference>
<comment type="function">
    <text evidence="11 12">Key component of the proton channel; it plays a direct role in the translocation of protons across the membrane.</text>
</comment>
<keyword evidence="6 11" id="KW-0375">Hydrogen ion transport</keyword>
<evidence type="ECO:0000256" key="8">
    <source>
        <dbReference type="ARBA" id="ARBA00023065"/>
    </source>
</evidence>
<dbReference type="NCBIfam" id="TIGR01131">
    <property type="entry name" value="ATP_synt_6_or_A"/>
    <property type="match status" value="1"/>
</dbReference>
<evidence type="ECO:0000256" key="5">
    <source>
        <dbReference type="ARBA" id="ARBA00022692"/>
    </source>
</evidence>
<comment type="similarity">
    <text evidence="2 11 12">Belongs to the ATPase A chain family.</text>
</comment>
<dbReference type="SUPFAM" id="SSF81336">
    <property type="entry name" value="F1F0 ATP synthase subunit A"/>
    <property type="match status" value="1"/>
</dbReference>
<dbReference type="Proteomes" id="UP000176952">
    <property type="component" value="Unassembled WGS sequence"/>
</dbReference>
<reference evidence="13 14" key="1">
    <citation type="journal article" date="2016" name="Nat. Commun.">
        <title>Thousands of microbial genomes shed light on interconnected biogeochemical processes in an aquifer system.</title>
        <authorList>
            <person name="Anantharaman K."/>
            <person name="Brown C.T."/>
            <person name="Hug L.A."/>
            <person name="Sharon I."/>
            <person name="Castelle C.J."/>
            <person name="Probst A.J."/>
            <person name="Thomas B.C."/>
            <person name="Singh A."/>
            <person name="Wilkins M.J."/>
            <person name="Karaoz U."/>
            <person name="Brodie E.L."/>
            <person name="Williams K.H."/>
            <person name="Hubbard S.S."/>
            <person name="Banfield J.F."/>
        </authorList>
    </citation>
    <scope>NUCLEOTIDE SEQUENCE [LARGE SCALE GENOMIC DNA]</scope>
</reference>
<evidence type="ECO:0000256" key="6">
    <source>
        <dbReference type="ARBA" id="ARBA00022781"/>
    </source>
</evidence>
<dbReference type="InterPro" id="IPR023011">
    <property type="entry name" value="ATP_synth_F0_asu_AS"/>
</dbReference>
<sequence length="251" mass="27403">MSAAISLAAEPIFHVGSWEITNSLLTTWVVMAVIFIAVAIFRSKRLKKFPKGAQNLIETIVDFLFKNMNEVTGSTKKTLTFFPLVAGIFGFIILVNWFGLIPGVGSIGLHEIHEGKAIFVPLFRAGTADINTTLALAIVAVVATHIYGMKELGVGKHIGKFLVNPFKHSPILTGVGFLEMFGEISKIISFSFRLFGNIFAGEVLLIVVTGLVGYVAPVPFYFLELFVGFVQALVFAMLTLVFLTMSTAEQH</sequence>
<accession>A0A1G2B6G4</accession>
<feature type="transmembrane region" description="Helical" evidence="11">
    <location>
        <begin position="130"/>
        <end position="148"/>
    </location>
</feature>